<sequence length="57" mass="7068">MPQLQFSEEEYQRLMERVYKVLDRTEELDHVTHHLMWEVWRLLHHGKVTEPLPIQQS</sequence>
<dbReference type="AlphaFoldDB" id="A0A939BNF9"/>
<name>A0A939BNF9_9BACL</name>
<keyword evidence="2" id="KW-1185">Reference proteome</keyword>
<dbReference type="EMBL" id="JAFBEB010000001">
    <property type="protein sequence ID" value="MBM7588990.1"/>
    <property type="molecule type" value="Genomic_DNA"/>
</dbReference>
<evidence type="ECO:0000313" key="2">
    <source>
        <dbReference type="Proteomes" id="UP000717624"/>
    </source>
</evidence>
<comment type="caution">
    <text evidence="1">The sequence shown here is derived from an EMBL/GenBank/DDBJ whole genome shotgun (WGS) entry which is preliminary data.</text>
</comment>
<accession>A0A939BNF9</accession>
<organism evidence="1 2">
    <name type="scientific">Brevibacillus fulvus</name>
    <dbReference type="NCBI Taxonomy" id="1125967"/>
    <lineage>
        <taxon>Bacteria</taxon>
        <taxon>Bacillati</taxon>
        <taxon>Bacillota</taxon>
        <taxon>Bacilli</taxon>
        <taxon>Bacillales</taxon>
        <taxon>Paenibacillaceae</taxon>
        <taxon>Brevibacillus</taxon>
    </lineage>
</organism>
<proteinExistence type="predicted"/>
<dbReference type="Proteomes" id="UP000717624">
    <property type="component" value="Unassembled WGS sequence"/>
</dbReference>
<gene>
    <name evidence="1" type="ORF">JOD01_000576</name>
</gene>
<protein>
    <submittedName>
        <fullName evidence="1">Uncharacterized protein</fullName>
    </submittedName>
</protein>
<evidence type="ECO:0000313" key="1">
    <source>
        <dbReference type="EMBL" id="MBM7588990.1"/>
    </source>
</evidence>
<reference evidence="1" key="1">
    <citation type="submission" date="2021-01" db="EMBL/GenBank/DDBJ databases">
        <title>Genomic Encyclopedia of Type Strains, Phase IV (KMG-IV): sequencing the most valuable type-strain genomes for metagenomic binning, comparative biology and taxonomic classification.</title>
        <authorList>
            <person name="Goeker M."/>
        </authorList>
    </citation>
    <scope>NUCLEOTIDE SEQUENCE</scope>
    <source>
        <strain evidence="1">DSM 25523</strain>
    </source>
</reference>
<dbReference type="RefSeq" id="WP_204516693.1">
    <property type="nucleotide sequence ID" value="NZ_BAABIN010000009.1"/>
</dbReference>